<dbReference type="CDD" id="cd11614">
    <property type="entry name" value="SAF_CpaB_FlgA_like"/>
    <property type="match status" value="1"/>
</dbReference>
<evidence type="ECO:0000313" key="4">
    <source>
        <dbReference type="Proteomes" id="UP000258927"/>
    </source>
</evidence>
<gene>
    <name evidence="3" type="ORF">MXMO3_03110</name>
</gene>
<dbReference type="AlphaFoldDB" id="A0A2R4MIB6"/>
<evidence type="ECO:0000259" key="2">
    <source>
        <dbReference type="SMART" id="SM00858"/>
    </source>
</evidence>
<feature type="domain" description="SAF" evidence="2">
    <location>
        <begin position="45"/>
        <end position="113"/>
    </location>
</feature>
<proteinExistence type="predicted"/>
<keyword evidence="4" id="KW-1185">Reference proteome</keyword>
<dbReference type="InterPro" id="IPR013974">
    <property type="entry name" value="SAF"/>
</dbReference>
<name>A0A2R4MIB6_9HYPH</name>
<dbReference type="Pfam" id="PF08666">
    <property type="entry name" value="SAF"/>
    <property type="match status" value="1"/>
</dbReference>
<evidence type="ECO:0000313" key="3">
    <source>
        <dbReference type="EMBL" id="AVX05616.1"/>
    </source>
</evidence>
<dbReference type="STRING" id="1122213.GCA_000423365_00803"/>
<protein>
    <recommendedName>
        <fullName evidence="2">SAF domain-containing protein</fullName>
    </recommendedName>
</protein>
<organism evidence="3 4">
    <name type="scientific">Maritalea myrionectae</name>
    <dbReference type="NCBI Taxonomy" id="454601"/>
    <lineage>
        <taxon>Bacteria</taxon>
        <taxon>Pseudomonadati</taxon>
        <taxon>Pseudomonadota</taxon>
        <taxon>Alphaproteobacteria</taxon>
        <taxon>Hyphomicrobiales</taxon>
        <taxon>Devosiaceae</taxon>
        <taxon>Maritalea</taxon>
    </lineage>
</organism>
<dbReference type="Proteomes" id="UP000258927">
    <property type="component" value="Chromosome"/>
</dbReference>
<dbReference type="InterPro" id="IPR031571">
    <property type="entry name" value="RcpC_dom"/>
</dbReference>
<evidence type="ECO:0000256" key="1">
    <source>
        <dbReference type="SAM" id="MobiDB-lite"/>
    </source>
</evidence>
<dbReference type="InterPro" id="IPR017592">
    <property type="entry name" value="Pilus_assmbl_Flp-typ_CpaB"/>
</dbReference>
<dbReference type="SMART" id="SM00858">
    <property type="entry name" value="SAF"/>
    <property type="match status" value="1"/>
</dbReference>
<dbReference type="Pfam" id="PF16976">
    <property type="entry name" value="RcpC"/>
    <property type="match status" value="1"/>
</dbReference>
<dbReference type="NCBIfam" id="TIGR03177">
    <property type="entry name" value="pilus_cpaB"/>
    <property type="match status" value="1"/>
</dbReference>
<feature type="compositionally biased region" description="Polar residues" evidence="1">
    <location>
        <begin position="259"/>
        <end position="285"/>
    </location>
</feature>
<accession>A0A2R4MIB6</accession>
<dbReference type="KEGG" id="mmyr:MXMO3_03110"/>
<sequence>MKPARLILVLVALIAGGLAAFFALNSGGSPEPTQQVAEVEPVKKVRVLIASRTIGIGERLGPNSVAWQDWPEDAIRAEFITDQRLPDAPEQMQGTISRFEIFDGEPIREAKLVRTGQGYLSAVIGKGMRGVSIEVSAESGAGGFIVPNDRVDVVLTQRSRLGDTSQTILNNARVLAIGNRLGEVGPNAGSGNGEQAAPEAFEDKTIATLELTPRQAETIINAAEVGSLSLVLRSIVDFVNGPATGGTADQSSVKLIRAGQQSSALANSGPETSDEQANSDAQQGNAEGGSVFSPMPVPTAQPRPNNAPVLVKE</sequence>
<dbReference type="RefSeq" id="WP_117396443.1">
    <property type="nucleotide sequence ID" value="NZ_CP021330.1"/>
</dbReference>
<dbReference type="EMBL" id="CP021330">
    <property type="protein sequence ID" value="AVX05616.1"/>
    <property type="molecule type" value="Genomic_DNA"/>
</dbReference>
<feature type="region of interest" description="Disordered" evidence="1">
    <location>
        <begin position="259"/>
        <end position="313"/>
    </location>
</feature>
<reference evidence="3 4" key="1">
    <citation type="submission" date="2017-05" db="EMBL/GenBank/DDBJ databases">
        <title>Genome Analysis of Maritalea myrionectae HL2708#5.</title>
        <authorList>
            <consortium name="Cotde Inc.-PKNU"/>
            <person name="Jang D."/>
            <person name="Oh H.-M."/>
        </authorList>
    </citation>
    <scope>NUCLEOTIDE SEQUENCE [LARGE SCALE GENOMIC DNA]</scope>
    <source>
        <strain evidence="3 4">HL2708#5</strain>
    </source>
</reference>